<dbReference type="FunFam" id="3.30.530.20:FF:000007">
    <property type="entry name" value="Major pollen allergen Bet v 1-A"/>
    <property type="match status" value="1"/>
</dbReference>
<dbReference type="OMA" id="FIDIDKC"/>
<gene>
    <name evidence="3" type="ORF">AMTR_s00003p00147930</name>
</gene>
<dbReference type="GO" id="GO:0010427">
    <property type="term" value="F:abscisic acid binding"/>
    <property type="evidence" value="ECO:0000318"/>
    <property type="project" value="GO_Central"/>
</dbReference>
<dbReference type="PRINTS" id="PR00634">
    <property type="entry name" value="BETALLERGEN"/>
</dbReference>
<dbReference type="HOGENOM" id="CLU_165030_0_0_1"/>
<dbReference type="GO" id="GO:0006952">
    <property type="term" value="P:defense response"/>
    <property type="evidence" value="ECO:0007669"/>
    <property type="project" value="InterPro"/>
</dbReference>
<dbReference type="InterPro" id="IPR050279">
    <property type="entry name" value="Plant_def-hormone_signal"/>
</dbReference>
<feature type="domain" description="Bet v I/Major latex protein" evidence="2">
    <location>
        <begin position="5"/>
        <end position="101"/>
    </location>
</feature>
<sequence>MIILKVIVVQEYRFIKGRTDVFDEEKSFFKYTVIEGERLGTRFNSLVYEVKFDEAANGGTEAKMKVDYDTIGDATLSDDEAKQMKENLLYLFKAVEAFLFQNPDAYA</sequence>
<dbReference type="InterPro" id="IPR024949">
    <property type="entry name" value="Bet_v_I_allergen"/>
</dbReference>
<accession>W1P6J6</accession>
<dbReference type="GO" id="GO:0038023">
    <property type="term" value="F:signaling receptor activity"/>
    <property type="evidence" value="ECO:0000318"/>
    <property type="project" value="GO_Central"/>
</dbReference>
<organism evidence="3 4">
    <name type="scientific">Amborella trichopoda</name>
    <dbReference type="NCBI Taxonomy" id="13333"/>
    <lineage>
        <taxon>Eukaryota</taxon>
        <taxon>Viridiplantae</taxon>
        <taxon>Streptophyta</taxon>
        <taxon>Embryophyta</taxon>
        <taxon>Tracheophyta</taxon>
        <taxon>Spermatophyta</taxon>
        <taxon>Magnoliopsida</taxon>
        <taxon>Amborellales</taxon>
        <taxon>Amborellaceae</taxon>
        <taxon>Amborella</taxon>
    </lineage>
</organism>
<evidence type="ECO:0000256" key="1">
    <source>
        <dbReference type="ARBA" id="ARBA00009744"/>
    </source>
</evidence>
<dbReference type="InterPro" id="IPR000916">
    <property type="entry name" value="Bet_v_I/MLP"/>
</dbReference>
<dbReference type="PANTHER" id="PTHR31213">
    <property type="entry name" value="OS08G0374000 PROTEIN-RELATED"/>
    <property type="match status" value="1"/>
</dbReference>
<dbReference type="SUPFAM" id="SSF55961">
    <property type="entry name" value="Bet v1-like"/>
    <property type="match status" value="1"/>
</dbReference>
<evidence type="ECO:0000259" key="2">
    <source>
        <dbReference type="Pfam" id="PF00407"/>
    </source>
</evidence>
<dbReference type="GO" id="GO:0005634">
    <property type="term" value="C:nucleus"/>
    <property type="evidence" value="ECO:0000318"/>
    <property type="project" value="GO_Central"/>
</dbReference>
<dbReference type="EMBL" id="KI394358">
    <property type="protein sequence ID" value="ERN03196.1"/>
    <property type="molecule type" value="Genomic_DNA"/>
</dbReference>
<dbReference type="GO" id="GO:0005737">
    <property type="term" value="C:cytoplasm"/>
    <property type="evidence" value="ECO:0000318"/>
    <property type="project" value="GO_Central"/>
</dbReference>
<dbReference type="Gramene" id="ERN03196">
    <property type="protein sequence ID" value="ERN03196"/>
    <property type="gene ID" value="AMTR_s00003p00147930"/>
</dbReference>
<evidence type="ECO:0000313" key="3">
    <source>
        <dbReference type="EMBL" id="ERN03196.1"/>
    </source>
</evidence>
<dbReference type="InterPro" id="IPR023393">
    <property type="entry name" value="START-like_dom_sf"/>
</dbReference>
<dbReference type="Proteomes" id="UP000017836">
    <property type="component" value="Unassembled WGS sequence"/>
</dbReference>
<evidence type="ECO:0000313" key="4">
    <source>
        <dbReference type="Proteomes" id="UP000017836"/>
    </source>
</evidence>
<dbReference type="GO" id="GO:0004864">
    <property type="term" value="F:protein phosphatase inhibitor activity"/>
    <property type="evidence" value="ECO:0000318"/>
    <property type="project" value="GO_Central"/>
</dbReference>
<dbReference type="Gene3D" id="3.30.530.20">
    <property type="match status" value="1"/>
</dbReference>
<name>W1P6J6_AMBTC</name>
<comment type="similarity">
    <text evidence="1">Belongs to the BetVI family.</text>
</comment>
<keyword evidence="4" id="KW-1185">Reference proteome</keyword>
<dbReference type="GO" id="GO:0009738">
    <property type="term" value="P:abscisic acid-activated signaling pathway"/>
    <property type="evidence" value="ECO:0000318"/>
    <property type="project" value="GO_Central"/>
</dbReference>
<dbReference type="AlphaFoldDB" id="W1P6J6"/>
<dbReference type="Pfam" id="PF00407">
    <property type="entry name" value="Bet_v_1"/>
    <property type="match status" value="1"/>
</dbReference>
<reference evidence="4" key="1">
    <citation type="journal article" date="2013" name="Science">
        <title>The Amborella genome and the evolution of flowering plants.</title>
        <authorList>
            <consortium name="Amborella Genome Project"/>
        </authorList>
    </citation>
    <scope>NUCLEOTIDE SEQUENCE [LARGE SCALE GENOMIC DNA]</scope>
</reference>
<protein>
    <recommendedName>
        <fullName evidence="2">Bet v I/Major latex protein domain-containing protein</fullName>
    </recommendedName>
</protein>
<dbReference type="PANTHER" id="PTHR31213:SF201">
    <property type="entry name" value="OS03G0300400 PROTEIN"/>
    <property type="match status" value="1"/>
</dbReference>
<proteinExistence type="inferred from homology"/>